<organism evidence="4 5">
    <name type="scientific">Bacillus cereus</name>
    <dbReference type="NCBI Taxonomy" id="1396"/>
    <lineage>
        <taxon>Bacteria</taxon>
        <taxon>Bacillati</taxon>
        <taxon>Bacillota</taxon>
        <taxon>Bacilli</taxon>
        <taxon>Bacillales</taxon>
        <taxon>Bacillaceae</taxon>
        <taxon>Bacillus</taxon>
        <taxon>Bacillus cereus group</taxon>
    </lineage>
</organism>
<accession>A0A9X6U6A2</accession>
<dbReference type="Pfam" id="PF09323">
    <property type="entry name" value="DUF1980"/>
    <property type="match status" value="1"/>
</dbReference>
<name>A0A9X6U6A2_BACCE</name>
<feature type="domain" description="DUF1980" evidence="3">
    <location>
        <begin position="160"/>
        <end position="292"/>
    </location>
</feature>
<dbReference type="InterPro" id="IPR052955">
    <property type="entry name" value="UPF0703_membrane_permease"/>
</dbReference>
<dbReference type="PANTHER" id="PTHR40047">
    <property type="entry name" value="UPF0703 PROTEIN YCGQ"/>
    <property type="match status" value="1"/>
</dbReference>
<evidence type="ECO:0000259" key="2">
    <source>
        <dbReference type="Pfam" id="PF09323"/>
    </source>
</evidence>
<sequence>MEKEEQKAYHRYIRGIILIGLAMLLFKLLVTGNIYNFIAPKMIKFTYIAFVVILIVGTVQVLGDGREKQYDCNCCKHHTTSKSGIKSFFVYVVYVLFVVPIVSAFLFGSVTIDGSLAGKRGMNQSVQARSLERNEKEGEQVKFDGREVSVDPEETSNLSTTYKTEEQVVKSMLGQRKLQVKDKDYVQTMNVIGQNVNWFKGKEITFLGFIYKDKDVTGNKAVVARYGITCCIADASVWGMIVTGKNIEKTPEETWVKITGLLDETTYKGTVFPLVKVNKIEKINKPTDPYVYDALP</sequence>
<gene>
    <name evidence="4" type="ORF">CN553_30405</name>
</gene>
<feature type="domain" description="DUF1980" evidence="2">
    <location>
        <begin position="13"/>
        <end position="123"/>
    </location>
</feature>
<dbReference type="PANTHER" id="PTHR40047:SF1">
    <property type="entry name" value="UPF0703 PROTEIN YCGQ"/>
    <property type="match status" value="1"/>
</dbReference>
<reference evidence="4 5" key="1">
    <citation type="submission" date="2017-09" db="EMBL/GenBank/DDBJ databases">
        <title>Large-scale bioinformatics analysis of Bacillus genomes uncovers conserved roles of natural products in bacterial physiology.</title>
        <authorList>
            <consortium name="Agbiome Team Llc"/>
            <person name="Bleich R.M."/>
            <person name="Kirk G.J."/>
            <person name="Santa Maria K.C."/>
            <person name="Allen S.E."/>
            <person name="Farag S."/>
            <person name="Shank E.A."/>
            <person name="Bowers A."/>
        </authorList>
    </citation>
    <scope>NUCLEOTIDE SEQUENCE [LARGE SCALE GENOMIC DNA]</scope>
    <source>
        <strain evidence="4 5">AFS027647</strain>
    </source>
</reference>
<evidence type="ECO:0000313" key="5">
    <source>
        <dbReference type="Proteomes" id="UP000220691"/>
    </source>
</evidence>
<feature type="transmembrane region" description="Helical" evidence="1">
    <location>
        <begin position="12"/>
        <end position="30"/>
    </location>
</feature>
<proteinExistence type="predicted"/>
<dbReference type="EMBL" id="NUAN01000293">
    <property type="protein sequence ID" value="PEN79726.1"/>
    <property type="molecule type" value="Genomic_DNA"/>
</dbReference>
<dbReference type="NCBIfam" id="TIGR03943">
    <property type="entry name" value="TIGR03943 family putative permease subunit"/>
    <property type="match status" value="1"/>
</dbReference>
<comment type="caution">
    <text evidence="4">The sequence shown here is derived from an EMBL/GenBank/DDBJ whole genome shotgun (WGS) entry which is preliminary data.</text>
</comment>
<keyword evidence="1" id="KW-0812">Transmembrane</keyword>
<dbReference type="InterPro" id="IPR048447">
    <property type="entry name" value="DUF1980_C"/>
</dbReference>
<dbReference type="InterPro" id="IPR048493">
    <property type="entry name" value="DUF1980_N"/>
</dbReference>
<evidence type="ECO:0000259" key="3">
    <source>
        <dbReference type="Pfam" id="PF21537"/>
    </source>
</evidence>
<keyword evidence="1" id="KW-1133">Transmembrane helix</keyword>
<protein>
    <submittedName>
        <fullName evidence="4">TIGR03943 family protein</fullName>
    </submittedName>
</protein>
<dbReference type="InterPro" id="IPR015402">
    <property type="entry name" value="DUF1980"/>
</dbReference>
<keyword evidence="1" id="KW-0472">Membrane</keyword>
<feature type="transmembrane region" description="Helical" evidence="1">
    <location>
        <begin position="42"/>
        <end position="63"/>
    </location>
</feature>
<evidence type="ECO:0000256" key="1">
    <source>
        <dbReference type="SAM" id="Phobius"/>
    </source>
</evidence>
<dbReference type="AlphaFoldDB" id="A0A9X6U6A2"/>
<feature type="transmembrane region" description="Helical" evidence="1">
    <location>
        <begin position="88"/>
        <end position="112"/>
    </location>
</feature>
<dbReference type="RefSeq" id="WP_098128012.1">
    <property type="nucleotide sequence ID" value="NZ_NUAN01000293.1"/>
</dbReference>
<dbReference type="Pfam" id="PF21537">
    <property type="entry name" value="DUF1980_C"/>
    <property type="match status" value="1"/>
</dbReference>
<dbReference type="Proteomes" id="UP000220691">
    <property type="component" value="Unassembled WGS sequence"/>
</dbReference>
<evidence type="ECO:0000313" key="4">
    <source>
        <dbReference type="EMBL" id="PEN79726.1"/>
    </source>
</evidence>